<dbReference type="CDD" id="cd12148">
    <property type="entry name" value="fungal_TF_MHR"/>
    <property type="match status" value="1"/>
</dbReference>
<name>A0A4R0RMU9_9APHY</name>
<dbReference type="GO" id="GO:0003677">
    <property type="term" value="F:DNA binding"/>
    <property type="evidence" value="ECO:0007669"/>
    <property type="project" value="InterPro"/>
</dbReference>
<dbReference type="InterPro" id="IPR011047">
    <property type="entry name" value="Quinoprotein_ADH-like_sf"/>
</dbReference>
<dbReference type="InterPro" id="IPR052778">
    <property type="entry name" value="Centrosome-WD_assoc"/>
</dbReference>
<dbReference type="Gene3D" id="2.130.10.10">
    <property type="entry name" value="YVTN repeat-like/Quinoprotein amine dehydrogenase"/>
    <property type="match status" value="2"/>
</dbReference>
<dbReference type="Proteomes" id="UP000292702">
    <property type="component" value="Unassembled WGS sequence"/>
</dbReference>
<feature type="compositionally biased region" description="Polar residues" evidence="3">
    <location>
        <begin position="52"/>
        <end position="73"/>
    </location>
</feature>
<feature type="domain" description="Xylanolytic transcriptional activator regulatory" evidence="4">
    <location>
        <begin position="726"/>
        <end position="944"/>
    </location>
</feature>
<reference evidence="5 6" key="1">
    <citation type="submission" date="2018-11" db="EMBL/GenBank/DDBJ databases">
        <title>Genome assembly of Steccherinum ochraceum LE-BIN_3174, the white-rot fungus of the Steccherinaceae family (The Residual Polyporoid clade, Polyporales, Basidiomycota).</title>
        <authorList>
            <person name="Fedorova T.V."/>
            <person name="Glazunova O.A."/>
            <person name="Landesman E.O."/>
            <person name="Moiseenko K.V."/>
            <person name="Psurtseva N.V."/>
            <person name="Savinova O.S."/>
            <person name="Shakhova N.V."/>
            <person name="Tyazhelova T.V."/>
            <person name="Vasina D.V."/>
        </authorList>
    </citation>
    <scope>NUCLEOTIDE SEQUENCE [LARGE SCALE GENOMIC DNA]</scope>
    <source>
        <strain evidence="5 6">LE-BIN_3174</strain>
    </source>
</reference>
<dbReference type="GO" id="GO:0000981">
    <property type="term" value="F:DNA-binding transcription factor activity, RNA polymerase II-specific"/>
    <property type="evidence" value="ECO:0007669"/>
    <property type="project" value="InterPro"/>
</dbReference>
<feature type="coiled-coil region" evidence="2">
    <location>
        <begin position="579"/>
        <end position="606"/>
    </location>
</feature>
<dbReference type="GO" id="GO:1990811">
    <property type="term" value="C:MWP complex"/>
    <property type="evidence" value="ECO:0007669"/>
    <property type="project" value="TreeGrafter"/>
</dbReference>
<protein>
    <recommendedName>
        <fullName evidence="4">Xylanolytic transcriptional activator regulatory domain-containing protein</fullName>
    </recommendedName>
</protein>
<dbReference type="OrthoDB" id="39175at2759"/>
<dbReference type="PANTHER" id="PTHR16220:SF0">
    <property type="entry name" value="WD REPEAT-CONTAINING PROTEIN WRAP73"/>
    <property type="match status" value="1"/>
</dbReference>
<keyword evidence="6" id="KW-1185">Reference proteome</keyword>
<evidence type="ECO:0000259" key="4">
    <source>
        <dbReference type="Pfam" id="PF04082"/>
    </source>
</evidence>
<feature type="region of interest" description="Disordered" evidence="3">
    <location>
        <begin position="50"/>
        <end position="73"/>
    </location>
</feature>
<dbReference type="GO" id="GO:0006351">
    <property type="term" value="P:DNA-templated transcription"/>
    <property type="evidence" value="ECO:0007669"/>
    <property type="project" value="InterPro"/>
</dbReference>
<gene>
    <name evidence="5" type="ORF">EIP91_005540</name>
</gene>
<dbReference type="InterPro" id="IPR015943">
    <property type="entry name" value="WD40/YVTN_repeat-like_dom_sf"/>
</dbReference>
<evidence type="ECO:0000256" key="2">
    <source>
        <dbReference type="SAM" id="Coils"/>
    </source>
</evidence>
<dbReference type="InterPro" id="IPR036864">
    <property type="entry name" value="Zn2-C6_fun-type_DNA-bd_sf"/>
</dbReference>
<accession>A0A4R0RMU9</accession>
<dbReference type="InterPro" id="IPR007219">
    <property type="entry name" value="XnlR_reg_dom"/>
</dbReference>
<organism evidence="5 6">
    <name type="scientific">Steccherinum ochraceum</name>
    <dbReference type="NCBI Taxonomy" id="92696"/>
    <lineage>
        <taxon>Eukaryota</taxon>
        <taxon>Fungi</taxon>
        <taxon>Dikarya</taxon>
        <taxon>Basidiomycota</taxon>
        <taxon>Agaricomycotina</taxon>
        <taxon>Agaricomycetes</taxon>
        <taxon>Polyporales</taxon>
        <taxon>Steccherinaceae</taxon>
        <taxon>Steccherinum</taxon>
    </lineage>
</organism>
<dbReference type="PANTHER" id="PTHR16220">
    <property type="entry name" value="WD REPEAT PROTEIN 8-RELATED"/>
    <property type="match status" value="1"/>
</dbReference>
<comment type="caution">
    <text evidence="5">The sequence shown here is derived from an EMBL/GenBank/DDBJ whole genome shotgun (WGS) entry which is preliminary data.</text>
</comment>
<dbReference type="SMART" id="SM00320">
    <property type="entry name" value="WD40"/>
    <property type="match status" value="4"/>
</dbReference>
<dbReference type="GO" id="GO:0005815">
    <property type="term" value="C:microtubule organizing center"/>
    <property type="evidence" value="ECO:0007669"/>
    <property type="project" value="TreeGrafter"/>
</dbReference>
<dbReference type="EMBL" id="RWJN01000030">
    <property type="protein sequence ID" value="TCD69951.1"/>
    <property type="molecule type" value="Genomic_DNA"/>
</dbReference>
<dbReference type="InterPro" id="IPR001680">
    <property type="entry name" value="WD40_rpt"/>
</dbReference>
<sequence>MDFTEIYKQTSGLVAFSPGTHFILTAAQDRLVVRRADSFQITRTWHAASDASPASKSTGGRLSGGSFSSQSPQESWITHAGWSCDSEYILAACAKRGVVNVYKLRDESWSARIDAGAEGLVKAEWAPDGRSILCFSAWGGYNLVAWYTWRNDGRYFVLAERHKSKDTAGVYDATESYRLVRHYPLPTSSLSSLSLSPTGNHLAVWDGPLEYKLHVLSLAGDLLGTFSPDPDPGLGIRSTEWHPSGYYIAVAGWDDKIHILENLTWTPVVTFELQSRVPSGVTIWREPSDWLEQTHGRGFLSYERVQSPYSLTLVRPDFTKANPKAGAIQLTFNVNGTLLLARFDNAPTMIFLYSFPSSPDQALDTSDNQGRTSVPRLRSVLVHSKAVLSAKWNPVRKGSLAVSTGDGSVYLWSDEWVGEGGELEEVAECVGVPAKTGSQSLLIPRNAKGSGSKPPGRVAGPLPTSPRPQEKSSTPLPATPVPFLILPPGVPPMPQAQTCAFLVSFPTSTRSHLALSFAKYVIKKKCDAQRPCSTCVRSHSYAVAHAPAGADLPPFPECTFDEVTETKDAETQDAPKNRFERLESRINELETLLREKDQVLNSFNADPARMLSAALPSATTQVPTPPNTAMGMIPNFGPSPAVSPDVEMYDSGMNFSQFQGGSSLDSLAGVASMLGSQYGGSGHDRNGMNATSMSTRFSPTTGSHDLVFLAWPQNLPSQDITFHLVEAFFAFWVHANQLFHAPSFLASLKLAPTDAKFPPSAVLHSICAIGSLYVANIAPVPQPPSDYTPSLLDEIFPSRLRKLQRRPDSFAEQQAKAAKQALEISMDLGQNTFQCVQVHVMLTWFYWCHGRWSEAFLSAAQTLRVAVPCGLNACPPFHTIAETLRPPSILPPAKTVIEDEMRRNTFWLGYAMERLIGTGNGWALSLDDQDICQLLPVRSDQYEQGVLVYPQDRQWSHDRDVLTVHREQQTDSFILYIKSTILLARVKSFNLRFKGKHYIGDASVISPNNSPADGDLPSSDTFDIKEAPAFRELEATIQGFKSTFPQHLRDPVPSDGQPVDPYLYAASVIPHLATILLHEPHSRPSSATCLHAAKILRASRSIVDLAYSLSATSYDVSLLGLNPVMAWFIGARVLVRFLKAAIDSNSEQHILALQGEIFFLRTVIGKAGQRLFLAERYRKMLDDNLYATCGHQFTDNDDSPIVSQTPTNDFTNSPVIDTDPVQAQLDMFMQFKAPPLPPSPPSQRMQTLS</sequence>
<evidence type="ECO:0000256" key="3">
    <source>
        <dbReference type="SAM" id="MobiDB-lite"/>
    </source>
</evidence>
<dbReference type="SUPFAM" id="SSF50998">
    <property type="entry name" value="Quinoprotein alcohol dehydrogenase-like"/>
    <property type="match status" value="1"/>
</dbReference>
<keyword evidence="2" id="KW-0175">Coiled coil</keyword>
<dbReference type="STRING" id="92696.A0A4R0RMU9"/>
<dbReference type="Pfam" id="PF04082">
    <property type="entry name" value="Fungal_trans"/>
    <property type="match status" value="1"/>
</dbReference>
<evidence type="ECO:0000313" key="6">
    <source>
        <dbReference type="Proteomes" id="UP000292702"/>
    </source>
</evidence>
<dbReference type="GO" id="GO:1990810">
    <property type="term" value="P:microtubule anchoring at mitotic spindle pole body"/>
    <property type="evidence" value="ECO:0007669"/>
    <property type="project" value="TreeGrafter"/>
</dbReference>
<evidence type="ECO:0000256" key="1">
    <source>
        <dbReference type="ARBA" id="ARBA00023242"/>
    </source>
</evidence>
<keyword evidence="1" id="KW-0539">Nucleus</keyword>
<dbReference type="GO" id="GO:0008270">
    <property type="term" value="F:zinc ion binding"/>
    <property type="evidence" value="ECO:0007669"/>
    <property type="project" value="InterPro"/>
</dbReference>
<dbReference type="Gene3D" id="4.10.240.10">
    <property type="entry name" value="Zn(2)-C6 fungal-type DNA-binding domain"/>
    <property type="match status" value="1"/>
</dbReference>
<feature type="region of interest" description="Disordered" evidence="3">
    <location>
        <begin position="440"/>
        <end position="478"/>
    </location>
</feature>
<dbReference type="AlphaFoldDB" id="A0A4R0RMU9"/>
<proteinExistence type="predicted"/>
<evidence type="ECO:0000313" key="5">
    <source>
        <dbReference type="EMBL" id="TCD69951.1"/>
    </source>
</evidence>